<reference evidence="1 2" key="1">
    <citation type="submission" date="2019-02" db="EMBL/GenBank/DDBJ databases">
        <title>Deep-cultivation of Planctomycetes and their phenomic and genomic characterization uncovers novel biology.</title>
        <authorList>
            <person name="Wiegand S."/>
            <person name="Jogler M."/>
            <person name="Boedeker C."/>
            <person name="Pinto D."/>
            <person name="Vollmers J."/>
            <person name="Rivas-Marin E."/>
            <person name="Kohn T."/>
            <person name="Peeters S.H."/>
            <person name="Heuer A."/>
            <person name="Rast P."/>
            <person name="Oberbeckmann S."/>
            <person name="Bunk B."/>
            <person name="Jeske O."/>
            <person name="Meyerdierks A."/>
            <person name="Storesund J.E."/>
            <person name="Kallscheuer N."/>
            <person name="Luecker S."/>
            <person name="Lage O.M."/>
            <person name="Pohl T."/>
            <person name="Merkel B.J."/>
            <person name="Hornburger P."/>
            <person name="Mueller R.-W."/>
            <person name="Bruemmer F."/>
            <person name="Labrenz M."/>
            <person name="Spormann A.M."/>
            <person name="Op den Camp H."/>
            <person name="Overmann J."/>
            <person name="Amann R."/>
            <person name="Jetten M.S.M."/>
            <person name="Mascher T."/>
            <person name="Medema M.H."/>
            <person name="Devos D.P."/>
            <person name="Kaster A.-K."/>
            <person name="Ovreas L."/>
            <person name="Rohde M."/>
            <person name="Galperin M.Y."/>
            <person name="Jogler C."/>
        </authorList>
    </citation>
    <scope>NUCLEOTIDE SEQUENCE [LARGE SCALE GENOMIC DNA]</scope>
    <source>
        <strain evidence="1 2">ETA_A8</strain>
    </source>
</reference>
<keyword evidence="2" id="KW-1185">Reference proteome</keyword>
<dbReference type="EMBL" id="CP036274">
    <property type="protein sequence ID" value="QDU30016.1"/>
    <property type="molecule type" value="Genomic_DNA"/>
</dbReference>
<name>A0A517YIH1_9BACT</name>
<dbReference type="RefSeq" id="WP_145094777.1">
    <property type="nucleotide sequence ID" value="NZ_CP036274.1"/>
</dbReference>
<accession>A0A517YIH1</accession>
<dbReference type="KEGG" id="aagg:ETAA8_51340"/>
<evidence type="ECO:0000313" key="2">
    <source>
        <dbReference type="Proteomes" id="UP000315017"/>
    </source>
</evidence>
<organism evidence="1 2">
    <name type="scientific">Anatilimnocola aggregata</name>
    <dbReference type="NCBI Taxonomy" id="2528021"/>
    <lineage>
        <taxon>Bacteria</taxon>
        <taxon>Pseudomonadati</taxon>
        <taxon>Planctomycetota</taxon>
        <taxon>Planctomycetia</taxon>
        <taxon>Pirellulales</taxon>
        <taxon>Pirellulaceae</taxon>
        <taxon>Anatilimnocola</taxon>
    </lineage>
</organism>
<protein>
    <submittedName>
        <fullName evidence="1">Uncharacterized protein</fullName>
    </submittedName>
</protein>
<sequence>MNSAWNSAKEVRVLQNGILRDAESRLNRAADCVRAWINDPLAPRRNSEVGAYPGVVSVYLADIAHRCAAIGCERVLSGDQSGWGDILQSIPIMYWVRRMELRLVQFRFQNKKDRRILADRLKTSMAFGVAFAFHQDEAASWLGNALLSDVDSEQLFQKRPDWSPVNLLVYKIAGRWLQRDVDPTQISISRPCQAYDDIWRYWDDHQRLGEALDAAAEYHVSNGHTSRECDEMDFFSTYCESIPWEALCILRLRRFQKLAAPSLSHPFLQSPLMSPPDNLQVVRDELLEQAILAGKTIFPDL</sequence>
<gene>
    <name evidence="1" type="ORF">ETAA8_51340</name>
</gene>
<evidence type="ECO:0000313" key="1">
    <source>
        <dbReference type="EMBL" id="QDU30016.1"/>
    </source>
</evidence>
<proteinExistence type="predicted"/>
<dbReference type="AlphaFoldDB" id="A0A517YIH1"/>
<dbReference type="Proteomes" id="UP000315017">
    <property type="component" value="Chromosome"/>
</dbReference>